<feature type="non-terminal residue" evidence="2">
    <location>
        <position position="1"/>
    </location>
</feature>
<reference evidence="2 3" key="1">
    <citation type="submission" date="2018-10" db="EMBL/GenBank/DDBJ databases">
        <authorList>
            <person name="Ekblom R."/>
            <person name="Jareborg N."/>
        </authorList>
    </citation>
    <scope>NUCLEOTIDE SEQUENCE [LARGE SCALE GENOMIC DNA]</scope>
    <source>
        <tissue evidence="2">Muscle</tissue>
    </source>
</reference>
<accession>A0A9X9LDC5</accession>
<dbReference type="Proteomes" id="UP000269945">
    <property type="component" value="Unassembled WGS sequence"/>
</dbReference>
<feature type="compositionally biased region" description="Low complexity" evidence="1">
    <location>
        <begin position="186"/>
        <end position="198"/>
    </location>
</feature>
<feature type="region of interest" description="Disordered" evidence="1">
    <location>
        <begin position="1"/>
        <end position="241"/>
    </location>
</feature>
<name>A0A9X9LDC5_GULGU</name>
<proteinExistence type="predicted"/>
<evidence type="ECO:0000256" key="1">
    <source>
        <dbReference type="SAM" id="MobiDB-lite"/>
    </source>
</evidence>
<protein>
    <submittedName>
        <fullName evidence="2">Uncharacterized protein</fullName>
    </submittedName>
</protein>
<dbReference type="EMBL" id="CYRY02000652">
    <property type="protein sequence ID" value="VCW50163.1"/>
    <property type="molecule type" value="Genomic_DNA"/>
</dbReference>
<evidence type="ECO:0000313" key="2">
    <source>
        <dbReference type="EMBL" id="VCW50163.1"/>
    </source>
</evidence>
<dbReference type="AlphaFoldDB" id="A0A9X9LDC5"/>
<feature type="non-terminal residue" evidence="2">
    <location>
        <position position="264"/>
    </location>
</feature>
<sequence length="264" mass="27098">AESSKGTWKCDEPEASCAAREREPHGGAAPRSHPNRSPSHGRRRVSSPARLGVPRRRAFLKTSLPAPSLLSGPWIAAPRAPDVSSTGRSGEVLQTRLPAATSSSPRSAGASPHNRGPRATSRTHARVSGAPTARSVPPPPAVKQTPWHGRLTCQHLSPSPPRGRPRRTKRDTGPPRAVGEPDLAATQTRTGYGPGRTRGAAHGSQRPAAGLPDRLLSPVPGPGSDPARGGDTAAGSPVLLQVWEAGRASSGHLGAQGGGGLASG</sequence>
<organism evidence="2 3">
    <name type="scientific">Gulo gulo</name>
    <name type="common">Wolverine</name>
    <name type="synonym">Gluton</name>
    <dbReference type="NCBI Taxonomy" id="48420"/>
    <lineage>
        <taxon>Eukaryota</taxon>
        <taxon>Metazoa</taxon>
        <taxon>Chordata</taxon>
        <taxon>Craniata</taxon>
        <taxon>Vertebrata</taxon>
        <taxon>Euteleostomi</taxon>
        <taxon>Mammalia</taxon>
        <taxon>Eutheria</taxon>
        <taxon>Laurasiatheria</taxon>
        <taxon>Carnivora</taxon>
        <taxon>Caniformia</taxon>
        <taxon>Musteloidea</taxon>
        <taxon>Mustelidae</taxon>
        <taxon>Guloninae</taxon>
        <taxon>Gulo</taxon>
    </lineage>
</organism>
<evidence type="ECO:0000313" key="3">
    <source>
        <dbReference type="Proteomes" id="UP000269945"/>
    </source>
</evidence>
<gene>
    <name evidence="2" type="ORF">BN2614_LOCUS3</name>
</gene>
<keyword evidence="3" id="KW-1185">Reference proteome</keyword>
<comment type="caution">
    <text evidence="2">The sequence shown here is derived from an EMBL/GenBank/DDBJ whole genome shotgun (WGS) entry which is preliminary data.</text>
</comment>